<proteinExistence type="predicted"/>
<name>A0ABM7U210_9BURK</name>
<keyword evidence="2" id="KW-1185">Reference proteome</keyword>
<organism evidence="1 2">
    <name type="scientific">Paraburkholderia terrae</name>
    <dbReference type="NCBI Taxonomy" id="311230"/>
    <lineage>
        <taxon>Bacteria</taxon>
        <taxon>Pseudomonadati</taxon>
        <taxon>Pseudomonadota</taxon>
        <taxon>Betaproteobacteria</taxon>
        <taxon>Burkholderiales</taxon>
        <taxon>Burkholderiaceae</taxon>
        <taxon>Paraburkholderia</taxon>
    </lineage>
</organism>
<gene>
    <name evidence="1" type="ORF">PTKU64_90010</name>
</gene>
<sequence>MLGGSPVMSDHTLVILAVRYKATSVRKRLKRPVATLFQPVEFLP</sequence>
<evidence type="ECO:0000313" key="2">
    <source>
        <dbReference type="Proteomes" id="UP001319874"/>
    </source>
</evidence>
<evidence type="ECO:0000313" key="1">
    <source>
        <dbReference type="EMBL" id="BCZ85326.1"/>
    </source>
</evidence>
<dbReference type="EMBL" id="AP024958">
    <property type="protein sequence ID" value="BCZ85326.1"/>
    <property type="molecule type" value="Genomic_DNA"/>
</dbReference>
<protein>
    <recommendedName>
        <fullName evidence="3">Endonuclease</fullName>
    </recommendedName>
</protein>
<dbReference type="Proteomes" id="UP001319874">
    <property type="component" value="Chromosome 4"/>
</dbReference>
<accession>A0ABM7U210</accession>
<evidence type="ECO:0008006" key="3">
    <source>
        <dbReference type="Google" id="ProtNLM"/>
    </source>
</evidence>
<reference evidence="1 2" key="1">
    <citation type="journal article" date="2022" name="Front. Microbiol.">
        <title>Identification and characterization of a novel class of self-sufficient cytochrome P450 hydroxylase involved in cyclohexanecarboxylate degradation in Paraburkholderia terrae strain KU-64.</title>
        <authorList>
            <person name="Yamamoto T."/>
            <person name="Hasegawa Y."/>
            <person name="Iwaki H."/>
        </authorList>
    </citation>
    <scope>NUCLEOTIDE SEQUENCE [LARGE SCALE GENOMIC DNA]</scope>
    <source>
        <strain evidence="1 2">KU-64</strain>
    </source>
</reference>